<dbReference type="Pfam" id="PF01553">
    <property type="entry name" value="Acyltransferase"/>
    <property type="match status" value="1"/>
</dbReference>
<dbReference type="STRING" id="224129.A0A1W4WXS3"/>
<protein>
    <submittedName>
        <fullName evidence="9">Dihydroxyacetone phosphate acyltransferase isoform X1</fullName>
    </submittedName>
</protein>
<dbReference type="PIRSF" id="PIRSF000437">
    <property type="entry name" value="GPAT_DHAPAT"/>
    <property type="match status" value="1"/>
</dbReference>
<dbReference type="GO" id="GO:0008611">
    <property type="term" value="P:ether lipid biosynthetic process"/>
    <property type="evidence" value="ECO:0007669"/>
    <property type="project" value="TreeGrafter"/>
</dbReference>
<evidence type="ECO:0000259" key="7">
    <source>
        <dbReference type="SMART" id="SM00563"/>
    </source>
</evidence>
<comment type="subcellular location">
    <subcellularLocation>
        <location evidence="1">Endomembrane system</location>
        <topology evidence="1">Peripheral membrane protein</topology>
    </subcellularLocation>
</comment>
<dbReference type="Pfam" id="PF19277">
    <property type="entry name" value="GPAT_C"/>
    <property type="match status" value="1"/>
</dbReference>
<dbReference type="InterPro" id="IPR022284">
    <property type="entry name" value="GPAT/DHAPAT"/>
</dbReference>
<dbReference type="GO" id="GO:0016287">
    <property type="term" value="F:glycerone-phosphate O-acyltransferase activity"/>
    <property type="evidence" value="ECO:0007669"/>
    <property type="project" value="TreeGrafter"/>
</dbReference>
<name>A0A1W4WXS3_AGRPL</name>
<evidence type="ECO:0000313" key="8">
    <source>
        <dbReference type="Proteomes" id="UP000192223"/>
    </source>
</evidence>
<evidence type="ECO:0000256" key="3">
    <source>
        <dbReference type="ARBA" id="ARBA00022679"/>
    </source>
</evidence>
<keyword evidence="8" id="KW-1185">Reference proteome</keyword>
<gene>
    <name evidence="9" type="primary">LOC108736861</name>
</gene>
<keyword evidence="3 6" id="KW-0808">Transferase</keyword>
<dbReference type="GO" id="GO:0008654">
    <property type="term" value="P:phospholipid biosynthetic process"/>
    <property type="evidence" value="ECO:0007669"/>
    <property type="project" value="TreeGrafter"/>
</dbReference>
<dbReference type="InterPro" id="IPR002123">
    <property type="entry name" value="Plipid/glycerol_acylTrfase"/>
</dbReference>
<accession>A0A1W4WXS3</accession>
<evidence type="ECO:0000256" key="2">
    <source>
        <dbReference type="ARBA" id="ARBA00007937"/>
    </source>
</evidence>
<dbReference type="GO" id="GO:0012505">
    <property type="term" value="C:endomembrane system"/>
    <property type="evidence" value="ECO:0007669"/>
    <property type="project" value="UniProtKB-SubCell"/>
</dbReference>
<evidence type="ECO:0000313" key="9">
    <source>
        <dbReference type="RefSeq" id="XP_018324948.1"/>
    </source>
</evidence>
<keyword evidence="5 6" id="KW-0012">Acyltransferase</keyword>
<dbReference type="SUPFAM" id="SSF69593">
    <property type="entry name" value="Glycerol-3-phosphate (1)-acyltransferase"/>
    <property type="match status" value="1"/>
</dbReference>
<reference evidence="9" key="1">
    <citation type="submission" date="2025-08" db="UniProtKB">
        <authorList>
            <consortium name="RefSeq"/>
        </authorList>
    </citation>
    <scope>IDENTIFICATION</scope>
    <source>
        <tissue evidence="9">Entire body</tissue>
    </source>
</reference>
<dbReference type="Proteomes" id="UP000192223">
    <property type="component" value="Unplaced"/>
</dbReference>
<proteinExistence type="inferred from homology"/>
<dbReference type="FunCoup" id="A0A1W4WXS3">
    <property type="interactions" value="1417"/>
</dbReference>
<dbReference type="SMART" id="SM00563">
    <property type="entry name" value="PlsC"/>
    <property type="match status" value="1"/>
</dbReference>
<evidence type="ECO:0000256" key="1">
    <source>
        <dbReference type="ARBA" id="ARBA00004184"/>
    </source>
</evidence>
<dbReference type="GO" id="GO:0019432">
    <property type="term" value="P:triglyceride biosynthetic process"/>
    <property type="evidence" value="ECO:0007669"/>
    <property type="project" value="TreeGrafter"/>
</dbReference>
<dbReference type="AlphaFoldDB" id="A0A1W4WXS3"/>
<dbReference type="GO" id="GO:0031966">
    <property type="term" value="C:mitochondrial membrane"/>
    <property type="evidence" value="ECO:0007669"/>
    <property type="project" value="TreeGrafter"/>
</dbReference>
<dbReference type="OrthoDB" id="10255570at2759"/>
<organism evidence="8 9">
    <name type="scientific">Agrilus planipennis</name>
    <name type="common">Emerald ash borer</name>
    <name type="synonym">Agrilus marcopoli</name>
    <dbReference type="NCBI Taxonomy" id="224129"/>
    <lineage>
        <taxon>Eukaryota</taxon>
        <taxon>Metazoa</taxon>
        <taxon>Ecdysozoa</taxon>
        <taxon>Arthropoda</taxon>
        <taxon>Hexapoda</taxon>
        <taxon>Insecta</taxon>
        <taxon>Pterygota</taxon>
        <taxon>Neoptera</taxon>
        <taxon>Endopterygota</taxon>
        <taxon>Coleoptera</taxon>
        <taxon>Polyphaga</taxon>
        <taxon>Elateriformia</taxon>
        <taxon>Buprestoidea</taxon>
        <taxon>Buprestidae</taxon>
        <taxon>Agrilinae</taxon>
        <taxon>Agrilus</taxon>
    </lineage>
</organism>
<comment type="similarity">
    <text evidence="2 6">Belongs to the GPAT/DAPAT family.</text>
</comment>
<dbReference type="RefSeq" id="XP_018324948.1">
    <property type="nucleotide sequence ID" value="XM_018469446.2"/>
</dbReference>
<evidence type="ECO:0000256" key="6">
    <source>
        <dbReference type="PIRNR" id="PIRNR000437"/>
    </source>
</evidence>
<sequence length="678" mass="78737">MEFCNTKYVDILENRRKEWSNLSFMYREISPVLSYRHHSITSPEKHKENVLNSSKIQELIKKVYQESNVSEIKLEKDIGFILDEIGFEKELTVVRWLGWTLLKLYLKGLQGILVNECLVFNLRSIMGNCPVIFVPSHRSYVDFTVMSYLCFHYDIELPAIAAGIDFKGMAIFGKLLRQVGAFYMRRSFRDTDFLYWQIFQQYIEDIMTKGHQPIEFFIEGTRSRTGKSLYPKLGLLSMLLKPYFTSEVPDILFVPVNLSYDRVLEERLFAFELLGVPKPKESTKGFFRSLRYLHQDYGNVYVTFCSPISAADYFSSKIDRSVHNLQPKHAMEFTNKEKNLISQFAVEIVDNQQRNSTITFSNLIAAVLLNGYSNNKTVTLNEAEKDVLSLKSMLNALGANIFSSKFDEDLKNVLEIHKNLFCLHERTLQLVKNHEKLTYTAAERLKGHNFLETTMNYSVPFILLQEYVNPLMYFCINPSLIVCILKSKHFIISKADVFGEFTFLRSLFSYEFVGIKREQLDFENCWCKLKEFEVISYNNNVDTNSVVGKNTMLISLFDKLMEPFFVTYYIVASVVQKEDEISEKSITEESQALLEELLNEDKTFINPYILSLNSISNCIFSLSSIGVITRIKIKSSVIYRVNYQKLAELLSRLRNYVQLISSTSIKEESNELKLTSKF</sequence>
<feature type="domain" description="Phospholipid/glycerol acyltransferase" evidence="7">
    <location>
        <begin position="131"/>
        <end position="261"/>
    </location>
</feature>
<keyword evidence="4" id="KW-0472">Membrane</keyword>
<dbReference type="KEGG" id="apln:108736861"/>
<dbReference type="GO" id="GO:0004366">
    <property type="term" value="F:glycerol-3-phosphate O-acyltransferase activity"/>
    <property type="evidence" value="ECO:0007669"/>
    <property type="project" value="TreeGrafter"/>
</dbReference>
<evidence type="ECO:0000256" key="5">
    <source>
        <dbReference type="ARBA" id="ARBA00023315"/>
    </source>
</evidence>
<dbReference type="InParanoid" id="A0A1W4WXS3"/>
<dbReference type="GO" id="GO:0005778">
    <property type="term" value="C:peroxisomal membrane"/>
    <property type="evidence" value="ECO:0007669"/>
    <property type="project" value="TreeGrafter"/>
</dbReference>
<dbReference type="GeneID" id="108736861"/>
<evidence type="ECO:0000256" key="4">
    <source>
        <dbReference type="ARBA" id="ARBA00023136"/>
    </source>
</evidence>
<dbReference type="PANTHER" id="PTHR12563:SF17">
    <property type="entry name" value="DIHYDROXYACETONE PHOSPHATE ACYLTRANSFERASE"/>
    <property type="match status" value="1"/>
</dbReference>
<dbReference type="InterPro" id="IPR045520">
    <property type="entry name" value="GPAT/DHAPAT_C"/>
</dbReference>
<dbReference type="InterPro" id="IPR041728">
    <property type="entry name" value="GPAT/DHAPAT_LPLAT"/>
</dbReference>
<dbReference type="GO" id="GO:0006631">
    <property type="term" value="P:fatty acid metabolic process"/>
    <property type="evidence" value="ECO:0007669"/>
    <property type="project" value="TreeGrafter"/>
</dbReference>
<dbReference type="CDD" id="cd07993">
    <property type="entry name" value="LPLAT_DHAPAT-like"/>
    <property type="match status" value="1"/>
</dbReference>
<dbReference type="PANTHER" id="PTHR12563">
    <property type="entry name" value="GLYCEROL-3-PHOSPHATE ACYLTRANSFERASE"/>
    <property type="match status" value="1"/>
</dbReference>